<dbReference type="InterPro" id="IPR001849">
    <property type="entry name" value="PH_domain"/>
</dbReference>
<dbReference type="InterPro" id="IPR042201">
    <property type="entry name" value="FH2_Formin_sf"/>
</dbReference>
<feature type="region of interest" description="Disordered" evidence="1">
    <location>
        <begin position="2371"/>
        <end position="2398"/>
    </location>
</feature>
<dbReference type="InterPro" id="IPR041677">
    <property type="entry name" value="DNA2/NAM7_AAA_11"/>
</dbReference>
<dbReference type="Proteomes" id="UP000626109">
    <property type="component" value="Unassembled WGS sequence"/>
</dbReference>
<dbReference type="Gene3D" id="3.40.50.300">
    <property type="entry name" value="P-loop containing nucleotide triphosphate hydrolases"/>
    <property type="match status" value="2"/>
</dbReference>
<feature type="compositionally biased region" description="Pro residues" evidence="1">
    <location>
        <begin position="191"/>
        <end position="203"/>
    </location>
</feature>
<dbReference type="Pfam" id="PF13087">
    <property type="entry name" value="AAA_12"/>
    <property type="match status" value="1"/>
</dbReference>
<organism evidence="3 4">
    <name type="scientific">Polarella glacialis</name>
    <name type="common">Dinoflagellate</name>
    <dbReference type="NCBI Taxonomy" id="89957"/>
    <lineage>
        <taxon>Eukaryota</taxon>
        <taxon>Sar</taxon>
        <taxon>Alveolata</taxon>
        <taxon>Dinophyceae</taxon>
        <taxon>Suessiales</taxon>
        <taxon>Suessiaceae</taxon>
        <taxon>Polarella</taxon>
    </lineage>
</organism>
<dbReference type="Gene3D" id="2.30.29.30">
    <property type="entry name" value="Pleckstrin-homology domain (PH domain)/Phosphotyrosine-binding domain (PTB)"/>
    <property type="match status" value="1"/>
</dbReference>
<feature type="region of interest" description="Disordered" evidence="1">
    <location>
        <begin position="1"/>
        <end position="22"/>
    </location>
</feature>
<feature type="compositionally biased region" description="Low complexity" evidence="1">
    <location>
        <begin position="1119"/>
        <end position="1136"/>
    </location>
</feature>
<feature type="compositionally biased region" description="Basic and acidic residues" evidence="1">
    <location>
        <begin position="1055"/>
        <end position="1072"/>
    </location>
</feature>
<feature type="region of interest" description="Disordered" evidence="1">
    <location>
        <begin position="2215"/>
        <end position="2236"/>
    </location>
</feature>
<feature type="domain" description="PH" evidence="2">
    <location>
        <begin position="672"/>
        <end position="780"/>
    </location>
</feature>
<protein>
    <recommendedName>
        <fullName evidence="2">PH domain-containing protein</fullName>
    </recommendedName>
</protein>
<dbReference type="InterPro" id="IPR045055">
    <property type="entry name" value="DNA2/NAM7-like"/>
</dbReference>
<dbReference type="InterPro" id="IPR015425">
    <property type="entry name" value="FH2_Formin"/>
</dbReference>
<dbReference type="Gene3D" id="1.20.58.2220">
    <property type="entry name" value="Formin, FH2 domain"/>
    <property type="match status" value="1"/>
</dbReference>
<feature type="compositionally biased region" description="Low complexity" evidence="1">
    <location>
        <begin position="1073"/>
        <end position="1084"/>
    </location>
</feature>
<dbReference type="Pfam" id="PF13086">
    <property type="entry name" value="AAA_11"/>
    <property type="match status" value="1"/>
</dbReference>
<feature type="compositionally biased region" description="Low complexity" evidence="1">
    <location>
        <begin position="204"/>
        <end position="221"/>
    </location>
</feature>
<dbReference type="PANTHER" id="PTHR10887">
    <property type="entry name" value="DNA2/NAM7 HELICASE FAMILY"/>
    <property type="match status" value="1"/>
</dbReference>
<accession>A0A813J659</accession>
<dbReference type="InterPro" id="IPR027417">
    <property type="entry name" value="P-loop_NTPase"/>
</dbReference>
<feature type="region of interest" description="Disordered" evidence="1">
    <location>
        <begin position="144"/>
        <end position="222"/>
    </location>
</feature>
<feature type="region of interest" description="Disordered" evidence="1">
    <location>
        <begin position="1039"/>
        <end position="1136"/>
    </location>
</feature>
<evidence type="ECO:0000313" key="3">
    <source>
        <dbReference type="EMBL" id="CAE8666838.1"/>
    </source>
</evidence>
<feature type="compositionally biased region" description="Low complexity" evidence="1">
    <location>
        <begin position="172"/>
        <end position="181"/>
    </location>
</feature>
<feature type="region of interest" description="Disordered" evidence="1">
    <location>
        <begin position="564"/>
        <end position="594"/>
    </location>
</feature>
<name>A0A813J659_POLGL</name>
<dbReference type="SUPFAM" id="SSF52540">
    <property type="entry name" value="P-loop containing nucleoside triphosphate hydrolases"/>
    <property type="match status" value="1"/>
</dbReference>
<feature type="compositionally biased region" description="Gly residues" evidence="1">
    <location>
        <begin position="2104"/>
        <end position="2120"/>
    </location>
</feature>
<dbReference type="EMBL" id="CAJNNW010020742">
    <property type="protein sequence ID" value="CAE8666838.1"/>
    <property type="molecule type" value="Genomic_DNA"/>
</dbReference>
<dbReference type="InterPro" id="IPR011993">
    <property type="entry name" value="PH-like_dom_sf"/>
</dbReference>
<dbReference type="SUPFAM" id="SSF101447">
    <property type="entry name" value="Formin homology 2 domain (FH2 domain)"/>
    <property type="match status" value="1"/>
</dbReference>
<reference evidence="3" key="1">
    <citation type="submission" date="2021-02" db="EMBL/GenBank/DDBJ databases">
        <authorList>
            <person name="Dougan E. K."/>
            <person name="Rhodes N."/>
            <person name="Thang M."/>
            <person name="Chan C."/>
        </authorList>
    </citation>
    <scope>NUCLEOTIDE SEQUENCE</scope>
</reference>
<dbReference type="InterPro" id="IPR041679">
    <property type="entry name" value="DNA2/NAM7-like_C"/>
</dbReference>
<comment type="caution">
    <text evidence="3">The sequence shown here is derived from an EMBL/GenBank/DDBJ whole genome shotgun (WGS) entry which is preliminary data.</text>
</comment>
<evidence type="ECO:0000259" key="2">
    <source>
        <dbReference type="PROSITE" id="PS50003"/>
    </source>
</evidence>
<feature type="region of interest" description="Disordered" evidence="1">
    <location>
        <begin position="2485"/>
        <end position="2528"/>
    </location>
</feature>
<feature type="region of interest" description="Disordered" evidence="1">
    <location>
        <begin position="978"/>
        <end position="1020"/>
    </location>
</feature>
<dbReference type="PANTHER" id="PTHR10887:SF495">
    <property type="entry name" value="HELICASE SENATAXIN ISOFORM X1-RELATED"/>
    <property type="match status" value="1"/>
</dbReference>
<dbReference type="GO" id="GO:0004386">
    <property type="term" value="F:helicase activity"/>
    <property type="evidence" value="ECO:0007669"/>
    <property type="project" value="InterPro"/>
</dbReference>
<dbReference type="PROSITE" id="PS50003">
    <property type="entry name" value="PH_DOMAIN"/>
    <property type="match status" value="1"/>
</dbReference>
<evidence type="ECO:0000256" key="1">
    <source>
        <dbReference type="SAM" id="MobiDB-lite"/>
    </source>
</evidence>
<dbReference type="CDD" id="cd18808">
    <property type="entry name" value="SF1_C_Upf1"/>
    <property type="match status" value="1"/>
</dbReference>
<dbReference type="SUPFAM" id="SSF50729">
    <property type="entry name" value="PH domain-like"/>
    <property type="match status" value="1"/>
</dbReference>
<feature type="region of interest" description="Disordered" evidence="1">
    <location>
        <begin position="1254"/>
        <end position="1315"/>
    </location>
</feature>
<evidence type="ECO:0000313" key="4">
    <source>
        <dbReference type="Proteomes" id="UP000626109"/>
    </source>
</evidence>
<dbReference type="CDD" id="cd00821">
    <property type="entry name" value="PH"/>
    <property type="match status" value="1"/>
</dbReference>
<gene>
    <name evidence="3" type="ORF">PGLA2088_LOCUS16411</name>
</gene>
<feature type="region of interest" description="Disordered" evidence="1">
    <location>
        <begin position="2093"/>
        <end position="2151"/>
    </location>
</feature>
<feature type="region of interest" description="Disordered" evidence="1">
    <location>
        <begin position="251"/>
        <end position="273"/>
    </location>
</feature>
<sequence length="2670" mass="288595">MFEQAAQDGDSSPLPRGPPMWKSCKKTLRVGRLASEAEPIPEEVVPQLHSSAWSSDVDLKKTEDLDIRGAEVAEHDFRIAAPLPFGFIVTSGNHTIRLAAESFSIREAWLRKLRRASGLAASVSEAVAQETGCVIVKPLAPAPPLKTIGQQDVQGDREADDNREELDEHKSGSPPGKAVGKGAKGKGKGKGPPPPPGKAPPPKAQGFAKGSAKAKAAAPKASELPIGRRLSVRPIALAADAEAFMAMHVEDESAPGSASSSDAETGAGGSRASHAARATLDPAAVNLDALRSAFAPQPRVGAQAQEWEERQERLRTGTGTAVELLPRDAAQNVAIVLRKLRLDTEALAGALGRLEPGVCPLGAEEAERFVQVLPAPEVLRPLASYGEANGDDSDERAKLRDVERQLLPLAMLTRLPQRLRLLILVKTLGGRLGDAIRQMSVLQGACNAVRGSVVLRNLLQAGRADAAVPGAPTPGQTERRFTNSCAICVDTDHALLVVSICREENMRAHDVMDSAAQQKDLQRELGALPAAASVSLMQLQASRAELARLREDLAFVRAELNGHSKEYAPKPPISEEPEKPPEPEPLPLKEASPEAQPIVGPVEFCLDDLDTASEDEEVSAPTEARHQRRTLLERLLAAATDAASFAEDWRKGNAVLGQAEPTASAVFAQDGEAPPPGLLWRLRPSGKWRRYFCEVRASLLVLYRIEGGSKVLGTSYVVLPGAEVAALSSLFASEQARELAAANPHGFEVRPCGGGHSEILRAQSAREAERWIDFLESQTQQEGVGYLSLHVGGWTCWRRLFCVIQLPEGAGDAQLPVTRNCSGGSGTVIASADGGSMCSGFSRSSSASHTPRLLGFSRPRDLAEGNRPEYEWQLGEIAVRPLDGDGASQAARKLSRLAPMGLEIEHYDTGQCWQFSCDSLSRQKMWLETFNSLERDSPRSVRRQFELSAPLSTFTLYDEGPTKMARVDSVKLFDMFKDGAITPNGPGPGGGSSESDDDRRARPAEHVSFSPPFRIVEPSQPLHATSVDHLRRRLMFTLNLGTAPEGPEESCAAPEEGRDTDKGPQRSTHEQLEQQQEPQGQQEQQEQEQQKQQEKREQQEQPEQQEQKEQPEQHEQLEQPEQQEQQEQPEQGQHAVVDASTAVAASLVSGKTAVLALTEVAPIVPASSPGAPPNALVQLRRLEGEMAGAAEQWSHILAATEADFRSLLRFFGLEAPGDARLGTAAAQLLSALATFLGQVLEAWSELEQHCSRAEASLARAPPPPRRSVQQLRGGASRAAGGAGAKPRVSRRRASPPLQGVGEEAPWVCGDEPPDGDFFSASENASTVSADEVRALHIVGGNNLVCKLKMAGAMHAYPKVQEVDVKNVASLWEDRLASAKAEVSLFPFGSETAEVQDPLELRGFAPPAHFASGNLSCDVAMAAAGAPPPLGDDPTAPFLHPSARPLVKVPLEFSSLRQWCDVIGNNILAEFWYVFKEARASFTGFGVAAGDELIIENAPADGLNQCLLLIDRQPRIVSTQRVLGVGKVAVKLRGGAARTGQVKSLGYVGSFLAEFSAILELRGMQPRDMTGPMRAILEPKVDLPGSYANRPINAAAVPVNPSQRTAIEGLRHALEKIQGPPGTGKSTTIFHVLDARVPAGQRVLVTCSRNVAVESIAQKLSGLEDWPLCVFGPRDRVGETARRHLLDSQVGGQFDERKIGKVALLVAERSRALREAIDGKEAWCRGRRAEGLLLAYLRKRHAAAYALRDLCSRLDSYCAAATTSPDWCKTQLQAGKEVVLARARVFLCTIASTSRMLREWEEATGEEMQVHTVIVDECGCTPESSTALLLRLRPSNLVLVGDHKQLPPVSTIQPQILEGTGHTRSLLERCVLASGRVHTLREQYRMHPAISAVVSDLFYAGRLVTPGSVAKARTARENRPLVWLDVQGREEAPECSYMNHSEVSAGVKVCARLRERAGPVASIALLTFYRGQLQQLMQALPSELNVEVLTVDACQGSEFDFVVLSTVRANAQQRLGFVKDAQRINVAISRSRLQLFIVGHRYTLGGDKDWKRVMEACSPAQPQESSPQRALPAPGSFVSVYDMLRQAKEKEAVQKAALAMEEQSKGGGKGGRGKSAGGGKGAESLMWQQGSFQSKPGGWQGGSGGSLSRRNDGTYQTSAVAAVIGGGFRRRVDIEEIERAAQHRASMEVTPGLGRVYRAPKSDTDFRSDFPELGVAGGSSSSTWAPIDSAPAQPRLGAGIRGQLRPATRNDEKRIRKAAQKAQLTTADFGEWPPEEEAQWEKLPTQVQEDTEKLPTQVQEEQWEDVNEAVLFEMFPDDAAAVEDALLRFAGFPHQGARALEALLARPSAKGLFEGEDDLDYDCAPTGVGEAWVEEEQEEGEEEAGEDENEEEEDEEGFWDEVEDWPEQQAAPGLCASCGGEAKDGFVAPEDGMTYCSWCWAEWGSPDAAVVLSRPLLSDWAPTTAQTSFYDAAPKAFAEAEETTRANVPAVSSRPPAPPIPTKSPAVATEDETSLTGTVAPNRWSAGSGGRKKERVAFFEILDGAPKWAEPPKRPEEGGKEMVALRPKDERGDDDEFMQRGKRAAVFAIPAAAMLQAQASSEPRELRCRRLLTSTDVPVEDGVIDYISSLVGDDVSSEDMEELKDTAREILEGHGVEGKSFEAFWRSLSET</sequence>
<dbReference type="InterPro" id="IPR047187">
    <property type="entry name" value="SF1_C_Upf1"/>
</dbReference>
<feature type="compositionally biased region" description="Basic and acidic residues" evidence="1">
    <location>
        <begin position="1088"/>
        <end position="1117"/>
    </location>
</feature>
<dbReference type="Pfam" id="PF02181">
    <property type="entry name" value="FH2"/>
    <property type="match status" value="1"/>
</dbReference>
<proteinExistence type="predicted"/>